<dbReference type="OrthoDB" id="7358110at2"/>
<accession>A0A0R3KTX3</accession>
<dbReference type="Pfam" id="PF14534">
    <property type="entry name" value="DUF4440"/>
    <property type="match status" value="1"/>
</dbReference>
<comment type="caution">
    <text evidence="2">The sequence shown here is derived from an EMBL/GenBank/DDBJ whole genome shotgun (WGS) entry which is preliminary data.</text>
</comment>
<evidence type="ECO:0000313" key="3">
    <source>
        <dbReference type="Proteomes" id="UP000050863"/>
    </source>
</evidence>
<keyword evidence="3" id="KW-1185">Reference proteome</keyword>
<proteinExistence type="predicted"/>
<evidence type="ECO:0000313" key="2">
    <source>
        <dbReference type="EMBL" id="KRQ96434.1"/>
    </source>
</evidence>
<organism evidence="2 3">
    <name type="scientific">Bradyrhizobium jicamae</name>
    <dbReference type="NCBI Taxonomy" id="280332"/>
    <lineage>
        <taxon>Bacteria</taxon>
        <taxon>Pseudomonadati</taxon>
        <taxon>Pseudomonadota</taxon>
        <taxon>Alphaproteobacteria</taxon>
        <taxon>Hyphomicrobiales</taxon>
        <taxon>Nitrobacteraceae</taxon>
        <taxon>Bradyrhizobium</taxon>
    </lineage>
</organism>
<evidence type="ECO:0000259" key="1">
    <source>
        <dbReference type="Pfam" id="PF14534"/>
    </source>
</evidence>
<name>A0A0R3KTX3_9BRAD</name>
<reference evidence="2 3" key="1">
    <citation type="submission" date="2014-03" db="EMBL/GenBank/DDBJ databases">
        <title>Bradyrhizobium valentinum sp. nov., isolated from effective nodules of Lupinus mariae-josephae, a lupine endemic of basic-lime soils in Eastern Spain.</title>
        <authorList>
            <person name="Duran D."/>
            <person name="Rey L."/>
            <person name="Navarro A."/>
            <person name="Busquets A."/>
            <person name="Imperial J."/>
            <person name="Ruiz-Argueso T."/>
        </authorList>
    </citation>
    <scope>NUCLEOTIDE SEQUENCE [LARGE SCALE GENOMIC DNA]</scope>
    <source>
        <strain evidence="2 3">PAC68</strain>
    </source>
</reference>
<feature type="domain" description="DUF4440" evidence="1">
    <location>
        <begin position="19"/>
        <end position="126"/>
    </location>
</feature>
<dbReference type="SUPFAM" id="SSF54427">
    <property type="entry name" value="NTF2-like"/>
    <property type="match status" value="1"/>
</dbReference>
<dbReference type="InterPro" id="IPR027843">
    <property type="entry name" value="DUF4440"/>
</dbReference>
<dbReference type="AlphaFoldDB" id="A0A0R3KTX3"/>
<dbReference type="STRING" id="280332.CQ12_36005"/>
<sequence length="159" mass="18196">MKMQPALRDHQSAETMNELRALNARFIHNFVTSDVPAHDAILHPSFINIWPTGQRWDRATYLKYWATAFDPEVIVYWDVRDELITVVGDVALVRSTNKYTRRDGSEVTGMTTYTDTYLFENGAWKCIQAQLTAVAPEHYPADDTIVSVYIEGKLQPRAS</sequence>
<gene>
    <name evidence="2" type="ORF">CQ12_36005</name>
</gene>
<dbReference type="InterPro" id="IPR032710">
    <property type="entry name" value="NTF2-like_dom_sf"/>
</dbReference>
<protein>
    <recommendedName>
        <fullName evidence="1">DUF4440 domain-containing protein</fullName>
    </recommendedName>
</protein>
<dbReference type="Proteomes" id="UP000050863">
    <property type="component" value="Unassembled WGS sequence"/>
</dbReference>
<dbReference type="EMBL" id="LLXZ01000198">
    <property type="protein sequence ID" value="KRQ96434.1"/>
    <property type="molecule type" value="Genomic_DNA"/>
</dbReference>
<dbReference type="Gene3D" id="3.10.450.50">
    <property type="match status" value="1"/>
</dbReference>